<feature type="region of interest" description="Disordered" evidence="1">
    <location>
        <begin position="252"/>
        <end position="272"/>
    </location>
</feature>
<dbReference type="AlphaFoldDB" id="A0A4Y9M3E2"/>
<evidence type="ECO:0000313" key="3">
    <source>
        <dbReference type="Proteomes" id="UP000297966"/>
    </source>
</evidence>
<reference evidence="2 3" key="1">
    <citation type="submission" date="2019-03" db="EMBL/GenBank/DDBJ databases">
        <title>Bradyrhizobium diversity isolated from nodules of Chamaecrista fasciculata.</title>
        <authorList>
            <person name="Klepa M.S."/>
            <person name="Urquiaga M.O."/>
            <person name="Hungria M."/>
            <person name="Delamuta J.R."/>
        </authorList>
    </citation>
    <scope>NUCLEOTIDE SEQUENCE [LARGE SCALE GENOMIC DNA]</scope>
    <source>
        <strain evidence="2 3">CNPSo 3448</strain>
    </source>
</reference>
<sequence>MRLEIGRMSLDCLVDANHSNPARASERVQALSRRMPSAMASWLDGLAGGDEIVLIRSLNLDVTIDVDHSDALNLARWSKAFASALAGKLAANGQGVVRFTNRAEQLAQFIRDFGRGDAWSLWFHRPFEGLRGLPAPQALAAALSENPLVALDALASLDDATLLRTGDVLGSWSERFIAAFPAAADAVPPDKQIIDCLCEGALRFPPSSRTARLLATMVAYKAATSVAPGPDELALCSSVVEILEQVEARRDAEGSTPAFLPPSDGDREASRTGEVRLRTQSALYSARIAARACALDIRRISTTIGGPLLLLREVDRLDFSAVPPVAPHDDFSAQHVFRTLVLARLAGPSLDAEFLRDPFWRNLLAVPANLQTSTLRDWANSALRGPRTARGKIQRPPDWPSELGLERTANRLLTQAAGEVLAQFAHRLPGFSGSSSLHLWQNFLNVRATAAISIEQFDARIARPPLDPILAISGAAVWTETFGWTRPPRVSVARETS</sequence>
<protein>
    <submittedName>
        <fullName evidence="2">Uncharacterized protein</fullName>
    </submittedName>
</protein>
<proteinExistence type="predicted"/>
<name>A0A4Y9M3E2_9BRAD</name>
<accession>A0A4Y9M3E2</accession>
<organism evidence="2 3">
    <name type="scientific">Bradyrhizobium niftali</name>
    <dbReference type="NCBI Taxonomy" id="2560055"/>
    <lineage>
        <taxon>Bacteria</taxon>
        <taxon>Pseudomonadati</taxon>
        <taxon>Pseudomonadota</taxon>
        <taxon>Alphaproteobacteria</taxon>
        <taxon>Hyphomicrobiales</taxon>
        <taxon>Nitrobacteraceae</taxon>
        <taxon>Bradyrhizobium</taxon>
    </lineage>
</organism>
<evidence type="ECO:0000313" key="2">
    <source>
        <dbReference type="EMBL" id="TFV49622.1"/>
    </source>
</evidence>
<dbReference type="RefSeq" id="WP_135173269.1">
    <property type="nucleotide sequence ID" value="NZ_SPQT01000002.1"/>
</dbReference>
<gene>
    <name evidence="2" type="ORF">E4K65_05325</name>
</gene>
<dbReference type="Proteomes" id="UP000297966">
    <property type="component" value="Unassembled WGS sequence"/>
</dbReference>
<evidence type="ECO:0000256" key="1">
    <source>
        <dbReference type="SAM" id="MobiDB-lite"/>
    </source>
</evidence>
<keyword evidence="3" id="KW-1185">Reference proteome</keyword>
<dbReference type="EMBL" id="SPQT01000002">
    <property type="protein sequence ID" value="TFV49622.1"/>
    <property type="molecule type" value="Genomic_DNA"/>
</dbReference>
<comment type="caution">
    <text evidence="2">The sequence shown here is derived from an EMBL/GenBank/DDBJ whole genome shotgun (WGS) entry which is preliminary data.</text>
</comment>